<reference evidence="2" key="2">
    <citation type="submission" date="2015-01" db="EMBL/GenBank/DDBJ databases">
        <title>Evolutionary Origins and Diversification of the Mycorrhizal Mutualists.</title>
        <authorList>
            <consortium name="DOE Joint Genome Institute"/>
            <consortium name="Mycorrhizal Genomics Consortium"/>
            <person name="Kohler A."/>
            <person name="Kuo A."/>
            <person name="Nagy L.G."/>
            <person name="Floudas D."/>
            <person name="Copeland A."/>
            <person name="Barry K.W."/>
            <person name="Cichocki N."/>
            <person name="Veneault-Fourrey C."/>
            <person name="LaButti K."/>
            <person name="Lindquist E.A."/>
            <person name="Lipzen A."/>
            <person name="Lundell T."/>
            <person name="Morin E."/>
            <person name="Murat C."/>
            <person name="Riley R."/>
            <person name="Ohm R."/>
            <person name="Sun H."/>
            <person name="Tunlid A."/>
            <person name="Henrissat B."/>
            <person name="Grigoriev I.V."/>
            <person name="Hibbett D.S."/>
            <person name="Martin F."/>
        </authorList>
    </citation>
    <scope>NUCLEOTIDE SEQUENCE [LARGE SCALE GENOMIC DNA]</scope>
    <source>
        <strain evidence="2">UH-Slu-Lm8-n1</strain>
    </source>
</reference>
<evidence type="ECO:0000313" key="1">
    <source>
        <dbReference type="EMBL" id="KIK36435.1"/>
    </source>
</evidence>
<protein>
    <submittedName>
        <fullName evidence="1">Unplaced genomic scaffold CY34scaffold_398, whole genome shotgun sequence</fullName>
    </submittedName>
</protein>
<dbReference type="Proteomes" id="UP000054485">
    <property type="component" value="Unassembled WGS sequence"/>
</dbReference>
<feature type="non-terminal residue" evidence="1">
    <location>
        <position position="1"/>
    </location>
</feature>
<dbReference type="HOGENOM" id="CLU_027016_0_0_1"/>
<gene>
    <name evidence="1" type="ORF">CY34DRAFT_94367</name>
</gene>
<dbReference type="AlphaFoldDB" id="A0A0C9ZG76"/>
<sequence>KYCLFCWDGGALYECSICPRTVCVNCVVIPAEFRERVEHPDVHFVCPGCHEMRGKASGSNTMSPYFGFEDHNGTPVLTDPATIHGHIEMPSRSQISSNPILVLHFVLTSLDPLGSPAAIMQHKLRPYRPKDSLQFHEIIFDIGTDEKAERHAESMEILVGRLKLLEYERVEIFVYTHSEVERGDIWGGYEDDELVGRGRAKFFAALFVGGIEEYVRGATLWVLICGHTVRQPDSFKLLQTCVKEYEVEHAFTFDAVLFHACLTIPFVVIYVRRVLVEGFEVQEVMHDLLQACPRLAMHSSIIHIHNTTAFRRRYPTLIEYHQGVKPIPTTTGSMTVSTYTYFHDSNRPFGNTLPYQCSHCKCVRSWKHVASDHNPLNERKFICKSCCYAVTYTKPEQSKIIPSSQGQKSRHAPVSGWLMSVTIEPCMSESVVV</sequence>
<accession>A0A0C9ZG76</accession>
<dbReference type="EMBL" id="KN835529">
    <property type="protein sequence ID" value="KIK36435.1"/>
    <property type="molecule type" value="Genomic_DNA"/>
</dbReference>
<evidence type="ECO:0000313" key="2">
    <source>
        <dbReference type="Proteomes" id="UP000054485"/>
    </source>
</evidence>
<reference evidence="1 2" key="1">
    <citation type="submission" date="2014-04" db="EMBL/GenBank/DDBJ databases">
        <authorList>
            <consortium name="DOE Joint Genome Institute"/>
            <person name="Kuo A."/>
            <person name="Ruytinx J."/>
            <person name="Rineau F."/>
            <person name="Colpaert J."/>
            <person name="Kohler A."/>
            <person name="Nagy L.G."/>
            <person name="Floudas D."/>
            <person name="Copeland A."/>
            <person name="Barry K.W."/>
            <person name="Cichocki N."/>
            <person name="Veneault-Fourrey C."/>
            <person name="LaButti K."/>
            <person name="Lindquist E.A."/>
            <person name="Lipzen A."/>
            <person name="Lundell T."/>
            <person name="Morin E."/>
            <person name="Murat C."/>
            <person name="Sun H."/>
            <person name="Tunlid A."/>
            <person name="Henrissat B."/>
            <person name="Grigoriev I.V."/>
            <person name="Hibbett D.S."/>
            <person name="Martin F."/>
            <person name="Nordberg H.P."/>
            <person name="Cantor M.N."/>
            <person name="Hua S.X."/>
        </authorList>
    </citation>
    <scope>NUCLEOTIDE SEQUENCE [LARGE SCALE GENOMIC DNA]</scope>
    <source>
        <strain evidence="1 2">UH-Slu-Lm8-n1</strain>
    </source>
</reference>
<name>A0A0C9ZG76_9AGAM</name>
<keyword evidence="2" id="KW-1185">Reference proteome</keyword>
<dbReference type="InParanoid" id="A0A0C9ZG76"/>
<dbReference type="OrthoDB" id="2655622at2759"/>
<organism evidence="1 2">
    <name type="scientific">Suillus luteus UH-Slu-Lm8-n1</name>
    <dbReference type="NCBI Taxonomy" id="930992"/>
    <lineage>
        <taxon>Eukaryota</taxon>
        <taxon>Fungi</taxon>
        <taxon>Dikarya</taxon>
        <taxon>Basidiomycota</taxon>
        <taxon>Agaricomycotina</taxon>
        <taxon>Agaricomycetes</taxon>
        <taxon>Agaricomycetidae</taxon>
        <taxon>Boletales</taxon>
        <taxon>Suillineae</taxon>
        <taxon>Suillaceae</taxon>
        <taxon>Suillus</taxon>
    </lineage>
</organism>
<proteinExistence type="predicted"/>
<dbReference type="STRING" id="930992.A0A0C9ZG76"/>